<dbReference type="FunFam" id="1.10.150.20:FF:000006">
    <property type="entry name" value="DNA ligase"/>
    <property type="match status" value="1"/>
</dbReference>
<evidence type="ECO:0000256" key="12">
    <source>
        <dbReference type="ARBA" id="ARBA00034005"/>
    </source>
</evidence>
<dbReference type="NCBIfam" id="NF005932">
    <property type="entry name" value="PRK07956.1"/>
    <property type="match status" value="1"/>
</dbReference>
<dbReference type="PANTHER" id="PTHR23389:SF9">
    <property type="entry name" value="DNA LIGASE"/>
    <property type="match status" value="1"/>
</dbReference>
<keyword evidence="7 14" id="KW-0227">DNA damage</keyword>
<dbReference type="InterPro" id="IPR004150">
    <property type="entry name" value="NAD_DNA_ligase_OB"/>
</dbReference>
<dbReference type="InterPro" id="IPR004149">
    <property type="entry name" value="Znf_DNAligase_C4"/>
</dbReference>
<gene>
    <name evidence="14" type="primary">ligA</name>
    <name evidence="16" type="ORF">CJD36_014245</name>
</gene>
<feature type="binding site" evidence="14">
    <location>
        <position position="319"/>
    </location>
    <ligand>
        <name>NAD(+)</name>
        <dbReference type="ChEBI" id="CHEBI:57540"/>
    </ligand>
</feature>
<dbReference type="GO" id="GO:0003911">
    <property type="term" value="F:DNA ligase (NAD+) activity"/>
    <property type="evidence" value="ECO:0007669"/>
    <property type="project" value="UniProtKB-UniRule"/>
</dbReference>
<dbReference type="Gene3D" id="2.40.50.140">
    <property type="entry name" value="Nucleic acid-binding proteins"/>
    <property type="match status" value="1"/>
</dbReference>
<keyword evidence="6 14" id="KW-0479">Metal-binding</keyword>
<dbReference type="SUPFAM" id="SSF47781">
    <property type="entry name" value="RuvA domain 2-like"/>
    <property type="match status" value="1"/>
</dbReference>
<dbReference type="PANTHER" id="PTHR23389">
    <property type="entry name" value="CHROMOSOME TRANSMISSION FIDELITY FACTOR 18"/>
    <property type="match status" value="1"/>
</dbReference>
<feature type="binding site" evidence="14">
    <location>
        <position position="134"/>
    </location>
    <ligand>
        <name>NAD(+)</name>
        <dbReference type="ChEBI" id="CHEBI:57540"/>
    </ligand>
</feature>
<dbReference type="EMBL" id="PPSL01000003">
    <property type="protein sequence ID" value="PQJ11125.1"/>
    <property type="molecule type" value="Genomic_DNA"/>
</dbReference>
<dbReference type="InterPro" id="IPR036420">
    <property type="entry name" value="BRCT_dom_sf"/>
</dbReference>
<feature type="active site" description="N6-AMP-lysine intermediate" evidence="14">
    <location>
        <position position="136"/>
    </location>
</feature>
<dbReference type="GO" id="GO:0006260">
    <property type="term" value="P:DNA replication"/>
    <property type="evidence" value="ECO:0007669"/>
    <property type="project" value="UniProtKB-KW"/>
</dbReference>
<comment type="function">
    <text evidence="1 14">DNA ligase that catalyzes the formation of phosphodiester linkages between 5'-phosphoryl and 3'-hydroxyl groups in double-stranded DNA using NAD as a coenzyme and as the energy source for the reaction. It is essential for DNA replication and repair of damaged DNA.</text>
</comment>
<protein>
    <recommendedName>
        <fullName evidence="3 14">DNA ligase</fullName>
        <ecNumber evidence="2 14">6.5.1.2</ecNumber>
    </recommendedName>
    <alternativeName>
        <fullName evidence="14">Polydeoxyribonucleotide synthase [NAD(+)]</fullName>
    </alternativeName>
</protein>
<comment type="caution">
    <text evidence="14">Lacks conserved residue(s) required for the propagation of feature annotation.</text>
</comment>
<dbReference type="HAMAP" id="MF_01588">
    <property type="entry name" value="DNA_ligase_A"/>
    <property type="match status" value="1"/>
</dbReference>
<feature type="binding site" evidence="14">
    <location>
        <position position="437"/>
    </location>
    <ligand>
        <name>Zn(2+)</name>
        <dbReference type="ChEBI" id="CHEBI:29105"/>
    </ligand>
</feature>
<evidence type="ECO:0000256" key="10">
    <source>
        <dbReference type="ARBA" id="ARBA00023027"/>
    </source>
</evidence>
<evidence type="ECO:0000259" key="15">
    <source>
        <dbReference type="PROSITE" id="PS50172"/>
    </source>
</evidence>
<keyword evidence="4 14" id="KW-0436">Ligase</keyword>
<evidence type="ECO:0000256" key="2">
    <source>
        <dbReference type="ARBA" id="ARBA00012722"/>
    </source>
</evidence>
<feature type="binding site" evidence="14">
    <location>
        <position position="440"/>
    </location>
    <ligand>
        <name>Zn(2+)</name>
        <dbReference type="ChEBI" id="CHEBI:29105"/>
    </ligand>
</feature>
<keyword evidence="14" id="KW-0464">Manganese</keyword>
<keyword evidence="8 14" id="KW-0862">Zinc</keyword>
<feature type="binding site" evidence="14">
    <location>
        <position position="195"/>
    </location>
    <ligand>
        <name>NAD(+)</name>
        <dbReference type="ChEBI" id="CHEBI:57540"/>
    </ligand>
</feature>
<dbReference type="Gene3D" id="3.30.470.30">
    <property type="entry name" value="DNA ligase/mRNA capping enzyme"/>
    <property type="match status" value="1"/>
</dbReference>
<dbReference type="FunFam" id="2.40.50.140:FF:000012">
    <property type="entry name" value="DNA ligase"/>
    <property type="match status" value="1"/>
</dbReference>
<dbReference type="GO" id="GO:0005829">
    <property type="term" value="C:cytosol"/>
    <property type="evidence" value="ECO:0007669"/>
    <property type="project" value="TreeGrafter"/>
</dbReference>
<dbReference type="Pfam" id="PF03120">
    <property type="entry name" value="OB_DNA_ligase"/>
    <property type="match status" value="1"/>
</dbReference>
<evidence type="ECO:0000313" key="17">
    <source>
        <dbReference type="Proteomes" id="UP000239872"/>
    </source>
</evidence>
<comment type="caution">
    <text evidence="16">The sequence shown here is derived from an EMBL/GenBank/DDBJ whole genome shotgun (WGS) entry which is preliminary data.</text>
</comment>
<organism evidence="16 17">
    <name type="scientific">Flavipsychrobacter stenotrophus</name>
    <dbReference type="NCBI Taxonomy" id="2077091"/>
    <lineage>
        <taxon>Bacteria</taxon>
        <taxon>Pseudomonadati</taxon>
        <taxon>Bacteroidota</taxon>
        <taxon>Chitinophagia</taxon>
        <taxon>Chitinophagales</taxon>
        <taxon>Chitinophagaceae</taxon>
        <taxon>Flavipsychrobacter</taxon>
    </lineage>
</organism>
<dbReference type="InterPro" id="IPR013840">
    <property type="entry name" value="DNAligase_N"/>
</dbReference>
<keyword evidence="10 14" id="KW-0520">NAD</keyword>
<dbReference type="SUPFAM" id="SSF50249">
    <property type="entry name" value="Nucleic acid-binding proteins"/>
    <property type="match status" value="1"/>
</dbReference>
<dbReference type="OrthoDB" id="9759736at2"/>
<dbReference type="InterPro" id="IPR001357">
    <property type="entry name" value="BRCT_dom"/>
</dbReference>
<sequence length="701" mass="78124">MYTQQDEMRLYEQAKHLLTESAGMNAEHAIDQLKEAINYADWKYYVQSNPVLADQEYDALFKLLKHTEDKNPELVSADSPTQRIAKGISERFPTVSHLVPMLSLDNTYNADDLNDWDRKCRELAGADVVEYCVEPKYDGASVSLIYENGALSRGATRGDGIMGEDVTINVRQIKSLPLSATLVAKGVEQIEIRGEVVIHKNVFEAFNKQRIAEGQPPLANPRNAASGTLRILDPAEVRKRGLSAILYHISDYTLAAGTTRPEGLDTHYNSLQWLYNMGFPTPAKEMKVFTHIDQVIAYCSEFEQQRDSLQFEVDGLVIKVNSFAMQERMGMTSHHPRWAVAYKFKARQATSKLLRVEYQVGRTGAITPVAKIEPVPIGGVTVSSVSLFNEDVVREKDVRIGDTVLVERAGDVIPYIVKPLTELRTGNEEIIQFPKNCPVCESELEKQPEEAAWRCININCPVQVAERMIHYVSKDAMDIRNLGGANIQKFYEQGILTDIPSIYTIDWDKVRALGGFGDKSITNMQQAIEQSKTQTLNRLIFGLGIRFVGETTAKTLASAIMNLRELYDWNIDKLISLEDIGPKVATSVADFFNREENRHMIDKLDAAGVNLVNQLKGQQPVDGALTGKTFLFTGTLSQFKRSDAEAMVEEKGGAILGGVSAKLNYLIVGEDAGSKLEKAKKLGTVNILTEQEFMELIKSVG</sequence>
<evidence type="ECO:0000256" key="7">
    <source>
        <dbReference type="ARBA" id="ARBA00022763"/>
    </source>
</evidence>
<feature type="domain" description="BRCT" evidence="15">
    <location>
        <begin position="620"/>
        <end position="701"/>
    </location>
</feature>
<evidence type="ECO:0000256" key="14">
    <source>
        <dbReference type="HAMAP-Rule" id="MF_01588"/>
    </source>
</evidence>
<feature type="binding site" evidence="14">
    <location>
        <position position="460"/>
    </location>
    <ligand>
        <name>Zn(2+)</name>
        <dbReference type="ChEBI" id="CHEBI:29105"/>
    </ligand>
</feature>
<dbReference type="GO" id="GO:0006281">
    <property type="term" value="P:DNA repair"/>
    <property type="evidence" value="ECO:0007669"/>
    <property type="project" value="UniProtKB-KW"/>
</dbReference>
<evidence type="ECO:0000256" key="11">
    <source>
        <dbReference type="ARBA" id="ARBA00023204"/>
    </source>
</evidence>
<dbReference type="InterPro" id="IPR010994">
    <property type="entry name" value="RuvA_2-like"/>
</dbReference>
<dbReference type="Gene3D" id="1.10.287.610">
    <property type="entry name" value="Helix hairpin bin"/>
    <property type="match status" value="1"/>
</dbReference>
<dbReference type="CDD" id="cd00114">
    <property type="entry name" value="LIGANc"/>
    <property type="match status" value="1"/>
</dbReference>
<accession>A0A2S7SX09</accession>
<dbReference type="Pfam" id="PF12826">
    <property type="entry name" value="HHH_2"/>
    <property type="match status" value="1"/>
</dbReference>
<dbReference type="Proteomes" id="UP000239872">
    <property type="component" value="Unassembled WGS sequence"/>
</dbReference>
<evidence type="ECO:0000256" key="1">
    <source>
        <dbReference type="ARBA" id="ARBA00004067"/>
    </source>
</evidence>
<evidence type="ECO:0000256" key="6">
    <source>
        <dbReference type="ARBA" id="ARBA00022723"/>
    </source>
</evidence>
<keyword evidence="17" id="KW-1185">Reference proteome</keyword>
<dbReference type="GO" id="GO:0046872">
    <property type="term" value="F:metal ion binding"/>
    <property type="evidence" value="ECO:0007669"/>
    <property type="project" value="UniProtKB-KW"/>
</dbReference>
<dbReference type="Gene3D" id="6.20.10.30">
    <property type="match status" value="1"/>
</dbReference>
<dbReference type="PROSITE" id="PS50172">
    <property type="entry name" value="BRCT"/>
    <property type="match status" value="1"/>
</dbReference>
<evidence type="ECO:0000256" key="4">
    <source>
        <dbReference type="ARBA" id="ARBA00022598"/>
    </source>
</evidence>
<dbReference type="InterPro" id="IPR041663">
    <property type="entry name" value="DisA/LigA_HHH"/>
</dbReference>
<dbReference type="SUPFAM" id="SSF56091">
    <property type="entry name" value="DNA ligase/mRNA capping enzyme, catalytic domain"/>
    <property type="match status" value="1"/>
</dbReference>
<keyword evidence="9 14" id="KW-0460">Magnesium</keyword>
<comment type="catalytic activity">
    <reaction evidence="12 14">
        <text>NAD(+) + (deoxyribonucleotide)n-3'-hydroxyl + 5'-phospho-(deoxyribonucleotide)m = (deoxyribonucleotide)n+m + AMP + beta-nicotinamide D-nucleotide.</text>
        <dbReference type="EC" id="6.5.1.2"/>
    </reaction>
</comment>
<dbReference type="InterPro" id="IPR001679">
    <property type="entry name" value="DNA_ligase"/>
</dbReference>
<reference evidence="16 17" key="1">
    <citation type="submission" date="2018-01" db="EMBL/GenBank/DDBJ databases">
        <title>A novel member of the phylum Bacteroidetes isolated from glacier ice.</title>
        <authorList>
            <person name="Liu Q."/>
            <person name="Xin Y.-H."/>
        </authorList>
    </citation>
    <scope>NUCLEOTIDE SEQUENCE [LARGE SCALE GENOMIC DNA]</scope>
    <source>
        <strain evidence="16 17">RB1R16</strain>
    </source>
</reference>
<dbReference type="PIRSF" id="PIRSF001604">
    <property type="entry name" value="LigA"/>
    <property type="match status" value="1"/>
</dbReference>
<evidence type="ECO:0000256" key="9">
    <source>
        <dbReference type="ARBA" id="ARBA00022842"/>
    </source>
</evidence>
<comment type="similarity">
    <text evidence="13 14">Belongs to the NAD-dependent DNA ligase family. LigA subfamily.</text>
</comment>
<dbReference type="EC" id="6.5.1.2" evidence="2 14"/>
<evidence type="ECO:0000256" key="13">
    <source>
        <dbReference type="ARBA" id="ARBA00060881"/>
    </source>
</evidence>
<name>A0A2S7SX09_9BACT</name>
<feature type="binding site" evidence="14">
    <location>
        <position position="157"/>
    </location>
    <ligand>
        <name>NAD(+)</name>
        <dbReference type="ChEBI" id="CHEBI:57540"/>
    </ligand>
</feature>
<evidence type="ECO:0000256" key="3">
    <source>
        <dbReference type="ARBA" id="ARBA00013308"/>
    </source>
</evidence>
<dbReference type="NCBIfam" id="TIGR00575">
    <property type="entry name" value="dnlj"/>
    <property type="match status" value="1"/>
</dbReference>
<comment type="cofactor">
    <cofactor evidence="14">
        <name>Mg(2+)</name>
        <dbReference type="ChEBI" id="CHEBI:18420"/>
    </cofactor>
    <cofactor evidence="14">
        <name>Mn(2+)</name>
        <dbReference type="ChEBI" id="CHEBI:29035"/>
    </cofactor>
</comment>
<dbReference type="SMART" id="SM00532">
    <property type="entry name" value="LIGANc"/>
    <property type="match status" value="1"/>
</dbReference>
<keyword evidence="11 14" id="KW-0234">DNA repair</keyword>
<keyword evidence="5 14" id="KW-0235">DNA replication</keyword>
<evidence type="ECO:0000256" key="5">
    <source>
        <dbReference type="ARBA" id="ARBA00022705"/>
    </source>
</evidence>
<dbReference type="CDD" id="cd17748">
    <property type="entry name" value="BRCT_DNA_ligase_like"/>
    <property type="match status" value="1"/>
</dbReference>
<dbReference type="AlphaFoldDB" id="A0A2S7SX09"/>
<dbReference type="InterPro" id="IPR013839">
    <property type="entry name" value="DNAligase_adenylation"/>
</dbReference>
<feature type="binding site" evidence="14">
    <location>
        <begin position="103"/>
        <end position="104"/>
    </location>
    <ligand>
        <name>NAD(+)</name>
        <dbReference type="ChEBI" id="CHEBI:57540"/>
    </ligand>
</feature>
<dbReference type="Pfam" id="PF03119">
    <property type="entry name" value="DNA_ligase_ZBD"/>
    <property type="match status" value="1"/>
</dbReference>
<feature type="binding site" evidence="14">
    <location>
        <begin position="54"/>
        <end position="58"/>
    </location>
    <ligand>
        <name>NAD(+)</name>
        <dbReference type="ChEBI" id="CHEBI:57540"/>
    </ligand>
</feature>
<dbReference type="Gene3D" id="1.10.150.20">
    <property type="entry name" value="5' to 3' exonuclease, C-terminal subdomain"/>
    <property type="match status" value="2"/>
</dbReference>
<proteinExistence type="inferred from homology"/>
<dbReference type="Pfam" id="PF01653">
    <property type="entry name" value="DNA_ligase_aden"/>
    <property type="match status" value="1"/>
</dbReference>
<evidence type="ECO:0000256" key="8">
    <source>
        <dbReference type="ARBA" id="ARBA00022833"/>
    </source>
</evidence>
<feature type="binding site" evidence="14">
    <location>
        <position position="343"/>
    </location>
    <ligand>
        <name>NAD(+)</name>
        <dbReference type="ChEBI" id="CHEBI:57540"/>
    </ligand>
</feature>
<evidence type="ECO:0000313" key="16">
    <source>
        <dbReference type="EMBL" id="PQJ11125.1"/>
    </source>
</evidence>
<dbReference type="RefSeq" id="WP_105039853.1">
    <property type="nucleotide sequence ID" value="NZ_PPSL01000003.1"/>
</dbReference>
<dbReference type="Pfam" id="PF00533">
    <property type="entry name" value="BRCT"/>
    <property type="match status" value="1"/>
</dbReference>
<dbReference type="InterPro" id="IPR012340">
    <property type="entry name" value="NA-bd_OB-fold"/>
</dbReference>
<dbReference type="SUPFAM" id="SSF52113">
    <property type="entry name" value="BRCT domain"/>
    <property type="match status" value="1"/>
</dbReference>
<dbReference type="Gene3D" id="3.40.50.10190">
    <property type="entry name" value="BRCT domain"/>
    <property type="match status" value="1"/>
</dbReference>
<dbReference type="SMART" id="SM00292">
    <property type="entry name" value="BRCT"/>
    <property type="match status" value="1"/>
</dbReference>